<organism evidence="5 6">
    <name type="scientific">Coniella lustricola</name>
    <dbReference type="NCBI Taxonomy" id="2025994"/>
    <lineage>
        <taxon>Eukaryota</taxon>
        <taxon>Fungi</taxon>
        <taxon>Dikarya</taxon>
        <taxon>Ascomycota</taxon>
        <taxon>Pezizomycotina</taxon>
        <taxon>Sordariomycetes</taxon>
        <taxon>Sordariomycetidae</taxon>
        <taxon>Diaporthales</taxon>
        <taxon>Schizoparmaceae</taxon>
        <taxon>Coniella</taxon>
    </lineage>
</organism>
<evidence type="ECO:0000256" key="1">
    <source>
        <dbReference type="ARBA" id="ARBA00006206"/>
    </source>
</evidence>
<dbReference type="CDD" id="cd09019">
    <property type="entry name" value="galactose_mutarotase_like"/>
    <property type="match status" value="1"/>
</dbReference>
<dbReference type="InterPro" id="IPR011013">
    <property type="entry name" value="Gal_mutarotase_sf_dom"/>
</dbReference>
<sequence length="402" mass="43722">MFSTAKLALLCGSALLQAVAAQTATTSSPLTSYTLTADNITAVYIPYGARLTHLLVPDRDGVFQDVVTGYDNVSQYPVDTATNHTYFGPVVGRYANRIKNGTFTVDGVTSQIPENENSGHDTLHGGTVGYDARNWTVVSYTNTSITFSLLDEAFEGFPGTVLTYATMTLSNTIDGSPWGISHPRITMQTTTFALDQPGPIMLANHIYWNLNAWKEPTLLNDTLWMPYARRYIGIDNIEVPNGTISTVASHPVLDFTAPKEIGADIEGAVDYCGLGCTGYDNAFIIDRPKDTGATASNFPVLSLWSDTTGIRLDIATNQQGLQIYSCNGQNGTIPVKPSQIARNVNATDGGAKFVNKYGCLVIETQGWIDAVNNPQWGLTDYWYTAPNTQPNTMFATYDFSTF</sequence>
<evidence type="ECO:0000256" key="4">
    <source>
        <dbReference type="SAM" id="SignalP"/>
    </source>
</evidence>
<dbReference type="PANTHER" id="PTHR10091:SF6">
    <property type="entry name" value="1-EPIMERASE, PUTATIVE (AFU_ORTHOLOGUE AFUA_3G13240)-RELATED"/>
    <property type="match status" value="1"/>
</dbReference>
<dbReference type="AlphaFoldDB" id="A0A2T3AJA6"/>
<accession>A0A2T3AJA6</accession>
<dbReference type="OrthoDB" id="274691at2759"/>
<feature type="chain" id="PRO_5015723147" evidence="4">
    <location>
        <begin position="22"/>
        <end position="402"/>
    </location>
</feature>
<keyword evidence="4" id="KW-0732">Signal</keyword>
<evidence type="ECO:0000313" key="5">
    <source>
        <dbReference type="EMBL" id="PSS00654.1"/>
    </source>
</evidence>
<feature type="signal peptide" evidence="4">
    <location>
        <begin position="1"/>
        <end position="21"/>
    </location>
</feature>
<dbReference type="SUPFAM" id="SSF74650">
    <property type="entry name" value="Galactose mutarotase-like"/>
    <property type="match status" value="1"/>
</dbReference>
<protein>
    <submittedName>
        <fullName evidence="5">Aldose 1-epimerase</fullName>
    </submittedName>
</protein>
<dbReference type="STRING" id="2025994.A0A2T3AJA6"/>
<dbReference type="PANTHER" id="PTHR10091">
    <property type="entry name" value="ALDOSE-1-EPIMERASE"/>
    <property type="match status" value="1"/>
</dbReference>
<dbReference type="InParanoid" id="A0A2T3AJA6"/>
<reference evidence="5 6" key="1">
    <citation type="journal article" date="2018" name="Mycol. Prog.">
        <title>Coniella lustricola, a new species from submerged detritus.</title>
        <authorList>
            <person name="Raudabaugh D.B."/>
            <person name="Iturriaga T."/>
            <person name="Carver A."/>
            <person name="Mondo S."/>
            <person name="Pangilinan J."/>
            <person name="Lipzen A."/>
            <person name="He G."/>
            <person name="Amirebrahimi M."/>
            <person name="Grigoriev I.V."/>
            <person name="Miller A.N."/>
        </authorList>
    </citation>
    <scope>NUCLEOTIDE SEQUENCE [LARGE SCALE GENOMIC DNA]</scope>
    <source>
        <strain evidence="5 6">B22-T-1</strain>
    </source>
</reference>
<evidence type="ECO:0000256" key="2">
    <source>
        <dbReference type="ARBA" id="ARBA00023235"/>
    </source>
</evidence>
<dbReference type="GO" id="GO:0033499">
    <property type="term" value="P:galactose catabolic process via UDP-galactose, Leloir pathway"/>
    <property type="evidence" value="ECO:0007669"/>
    <property type="project" value="TreeGrafter"/>
</dbReference>
<dbReference type="InterPro" id="IPR047215">
    <property type="entry name" value="Galactose_mutarotase-like"/>
</dbReference>
<dbReference type="EMBL" id="KZ678382">
    <property type="protein sequence ID" value="PSS00654.1"/>
    <property type="molecule type" value="Genomic_DNA"/>
</dbReference>
<dbReference type="InterPro" id="IPR008183">
    <property type="entry name" value="Aldose_1/G6P_1-epimerase"/>
</dbReference>
<evidence type="ECO:0000256" key="3">
    <source>
        <dbReference type="ARBA" id="ARBA00023277"/>
    </source>
</evidence>
<gene>
    <name evidence="5" type="ORF">BD289DRAFT_360838</name>
</gene>
<dbReference type="Proteomes" id="UP000241462">
    <property type="component" value="Unassembled WGS sequence"/>
</dbReference>
<dbReference type="Gene3D" id="2.70.98.10">
    <property type="match status" value="1"/>
</dbReference>
<dbReference type="GO" id="GO:0030246">
    <property type="term" value="F:carbohydrate binding"/>
    <property type="evidence" value="ECO:0007669"/>
    <property type="project" value="InterPro"/>
</dbReference>
<keyword evidence="2" id="KW-0413">Isomerase</keyword>
<comment type="similarity">
    <text evidence="1">Belongs to the aldose epimerase family.</text>
</comment>
<proteinExistence type="inferred from homology"/>
<keyword evidence="3" id="KW-0119">Carbohydrate metabolism</keyword>
<dbReference type="GO" id="GO:0004034">
    <property type="term" value="F:aldose 1-epimerase activity"/>
    <property type="evidence" value="ECO:0007669"/>
    <property type="project" value="TreeGrafter"/>
</dbReference>
<name>A0A2T3AJA6_9PEZI</name>
<keyword evidence="6" id="KW-1185">Reference proteome</keyword>
<dbReference type="GO" id="GO:0006006">
    <property type="term" value="P:glucose metabolic process"/>
    <property type="evidence" value="ECO:0007669"/>
    <property type="project" value="TreeGrafter"/>
</dbReference>
<dbReference type="Pfam" id="PF01263">
    <property type="entry name" value="Aldose_epim"/>
    <property type="match status" value="1"/>
</dbReference>
<evidence type="ECO:0000313" key="6">
    <source>
        <dbReference type="Proteomes" id="UP000241462"/>
    </source>
</evidence>
<dbReference type="InterPro" id="IPR014718">
    <property type="entry name" value="GH-type_carb-bd"/>
</dbReference>